<evidence type="ECO:0000256" key="8">
    <source>
        <dbReference type="ARBA" id="ARBA00022723"/>
    </source>
</evidence>
<name>A0A840AXS1_9HYPH</name>
<evidence type="ECO:0000256" key="5">
    <source>
        <dbReference type="ARBA" id="ARBA00011996"/>
    </source>
</evidence>
<comment type="caution">
    <text evidence="16">The sequence shown here is derived from an EMBL/GenBank/DDBJ whole genome shotgun (WGS) entry which is preliminary data.</text>
</comment>
<keyword evidence="9" id="KW-0547">Nucleotide-binding</keyword>
<dbReference type="RefSeq" id="WP_183400678.1">
    <property type="nucleotide sequence ID" value="NZ_JACIDS010000005.1"/>
</dbReference>
<dbReference type="EMBL" id="JACIDS010000005">
    <property type="protein sequence ID" value="MBB3933026.1"/>
    <property type="molecule type" value="Genomic_DNA"/>
</dbReference>
<feature type="domain" description="Pyruvate phosphate dikinase AMP/ATP-binding" evidence="15">
    <location>
        <begin position="28"/>
        <end position="348"/>
    </location>
</feature>
<keyword evidence="17" id="KW-1185">Reference proteome</keyword>
<gene>
    <name evidence="16" type="ORF">GGR25_004090</name>
</gene>
<keyword evidence="10 16" id="KW-0418">Kinase</keyword>
<keyword evidence="16" id="KW-0670">Pyruvate</keyword>
<evidence type="ECO:0000256" key="7">
    <source>
        <dbReference type="ARBA" id="ARBA00022679"/>
    </source>
</evidence>
<evidence type="ECO:0000313" key="17">
    <source>
        <dbReference type="Proteomes" id="UP000553963"/>
    </source>
</evidence>
<dbReference type="Pfam" id="PF01326">
    <property type="entry name" value="PPDK_N"/>
    <property type="match status" value="1"/>
</dbReference>
<comment type="pathway">
    <text evidence="3">Carbohydrate biosynthesis; gluconeogenesis.</text>
</comment>
<evidence type="ECO:0000256" key="13">
    <source>
        <dbReference type="ARBA" id="ARBA00033470"/>
    </source>
</evidence>
<dbReference type="AlphaFoldDB" id="A0A840AXS1"/>
<evidence type="ECO:0000256" key="10">
    <source>
        <dbReference type="ARBA" id="ARBA00022777"/>
    </source>
</evidence>
<evidence type="ECO:0000256" key="14">
    <source>
        <dbReference type="ARBA" id="ARBA00047700"/>
    </source>
</evidence>
<dbReference type="Gene3D" id="3.30.1490.20">
    <property type="entry name" value="ATP-grasp fold, A domain"/>
    <property type="match status" value="1"/>
</dbReference>
<dbReference type="PANTHER" id="PTHR43030">
    <property type="entry name" value="PHOSPHOENOLPYRUVATE SYNTHASE"/>
    <property type="match status" value="1"/>
</dbReference>
<dbReference type="SUPFAM" id="SSF56059">
    <property type="entry name" value="Glutathione synthetase ATP-binding domain-like"/>
    <property type="match status" value="1"/>
</dbReference>
<evidence type="ECO:0000256" key="6">
    <source>
        <dbReference type="ARBA" id="ARBA00021623"/>
    </source>
</evidence>
<evidence type="ECO:0000256" key="11">
    <source>
        <dbReference type="ARBA" id="ARBA00022840"/>
    </source>
</evidence>
<dbReference type="GO" id="GO:0006094">
    <property type="term" value="P:gluconeogenesis"/>
    <property type="evidence" value="ECO:0007669"/>
    <property type="project" value="UniProtKB-UniPathway"/>
</dbReference>
<keyword evidence="11" id="KW-0067">ATP-binding</keyword>
<accession>A0A840AXS1</accession>
<dbReference type="Proteomes" id="UP000553963">
    <property type="component" value="Unassembled WGS sequence"/>
</dbReference>
<evidence type="ECO:0000256" key="3">
    <source>
        <dbReference type="ARBA" id="ARBA00004742"/>
    </source>
</evidence>
<keyword evidence="12" id="KW-0460">Magnesium</keyword>
<keyword evidence="7 16" id="KW-0808">Transferase</keyword>
<dbReference type="FunFam" id="3.30.1490.20:FF:000010">
    <property type="entry name" value="Phosphoenolpyruvate synthase"/>
    <property type="match status" value="1"/>
</dbReference>
<dbReference type="PANTHER" id="PTHR43030:SF1">
    <property type="entry name" value="PHOSPHOENOLPYRUVATE SYNTHASE"/>
    <property type="match status" value="1"/>
</dbReference>
<dbReference type="InterPro" id="IPR006319">
    <property type="entry name" value="PEP_synth"/>
</dbReference>
<dbReference type="EC" id="2.7.9.2" evidence="5"/>
<evidence type="ECO:0000256" key="1">
    <source>
        <dbReference type="ARBA" id="ARBA00001946"/>
    </source>
</evidence>
<comment type="function">
    <text evidence="2">Catalyzes the phosphorylation of pyruvate to phosphoenolpyruvate.</text>
</comment>
<comment type="cofactor">
    <cofactor evidence="1">
        <name>Mg(2+)</name>
        <dbReference type="ChEBI" id="CHEBI:18420"/>
    </cofactor>
</comment>
<reference evidence="16 17" key="1">
    <citation type="submission" date="2020-08" db="EMBL/GenBank/DDBJ databases">
        <title>Genomic Encyclopedia of Type Strains, Phase IV (KMG-IV): sequencing the most valuable type-strain genomes for metagenomic binning, comparative biology and taxonomic classification.</title>
        <authorList>
            <person name="Goeker M."/>
        </authorList>
    </citation>
    <scope>NUCLEOTIDE SEQUENCE [LARGE SCALE GENOMIC DNA]</scope>
    <source>
        <strain evidence="16 17">DSM 25966</strain>
    </source>
</reference>
<dbReference type="Gene3D" id="3.30.470.20">
    <property type="entry name" value="ATP-grasp fold, B domain"/>
    <property type="match status" value="1"/>
</dbReference>
<dbReference type="UniPathway" id="UPA00138"/>
<dbReference type="GO" id="GO:0008986">
    <property type="term" value="F:pyruvate, water dikinase activity"/>
    <property type="evidence" value="ECO:0007669"/>
    <property type="project" value="UniProtKB-EC"/>
</dbReference>
<sequence length="367" mass="39110">MSAFDARNLSGIAYTIPFDSAGPDDFERMGGKGASLARMTAAGVSVPPGFSVATEAYAEMLRADGLGAEIDALMAKLDIEDVGDQARTSDAIRAAITRRVMPQAVEQAIRAAYAALSAPFGGDLAVAVRSSATAEDLPDASFAGQQDTYLWVVGADAVIDRVRACWASLFNARAIAYRARNGLGETNVLMSVAVQKMVDARAAGVAMTLDPVTGDRSRIVIDSAFGLGEPVVSGEITPDNFVLDKVLLEIARRNIAHKDFELVVDRAARCTVERVIEPERRSQPSLSDEDVLAVARLAKALERQMGCPQDVEWAIDRDLPPGADVVALQSRPETVWSRKAATRPKTAYATGIEGVLGTLLSPVQIKH</sequence>
<evidence type="ECO:0000259" key="15">
    <source>
        <dbReference type="Pfam" id="PF01326"/>
    </source>
</evidence>
<comment type="similarity">
    <text evidence="4">Belongs to the PEP-utilizing enzyme family.</text>
</comment>
<dbReference type="GO" id="GO:0005524">
    <property type="term" value="F:ATP binding"/>
    <property type="evidence" value="ECO:0007669"/>
    <property type="project" value="UniProtKB-KW"/>
</dbReference>
<proteinExistence type="inferred from homology"/>
<dbReference type="InterPro" id="IPR002192">
    <property type="entry name" value="PPDK_AMP/ATP-bd"/>
</dbReference>
<evidence type="ECO:0000256" key="9">
    <source>
        <dbReference type="ARBA" id="ARBA00022741"/>
    </source>
</evidence>
<dbReference type="InterPro" id="IPR013815">
    <property type="entry name" value="ATP_grasp_subdomain_1"/>
</dbReference>
<protein>
    <recommendedName>
        <fullName evidence="6">Phosphoenolpyruvate synthase</fullName>
        <ecNumber evidence="5">2.7.9.2</ecNumber>
    </recommendedName>
    <alternativeName>
        <fullName evidence="13">Pyruvate, water dikinase</fullName>
    </alternativeName>
</protein>
<evidence type="ECO:0000256" key="4">
    <source>
        <dbReference type="ARBA" id="ARBA00007837"/>
    </source>
</evidence>
<keyword evidence="8" id="KW-0479">Metal-binding</keyword>
<evidence type="ECO:0000256" key="12">
    <source>
        <dbReference type="ARBA" id="ARBA00022842"/>
    </source>
</evidence>
<dbReference type="GO" id="GO:0046872">
    <property type="term" value="F:metal ion binding"/>
    <property type="evidence" value="ECO:0007669"/>
    <property type="project" value="UniProtKB-KW"/>
</dbReference>
<organism evidence="16 17">
    <name type="scientific">Kaistia hirudinis</name>
    <dbReference type="NCBI Taxonomy" id="1293440"/>
    <lineage>
        <taxon>Bacteria</taxon>
        <taxon>Pseudomonadati</taxon>
        <taxon>Pseudomonadota</taxon>
        <taxon>Alphaproteobacteria</taxon>
        <taxon>Hyphomicrobiales</taxon>
        <taxon>Kaistiaceae</taxon>
        <taxon>Kaistia</taxon>
    </lineage>
</organism>
<comment type="catalytic activity">
    <reaction evidence="14">
        <text>pyruvate + ATP + H2O = phosphoenolpyruvate + AMP + phosphate + 2 H(+)</text>
        <dbReference type="Rhea" id="RHEA:11364"/>
        <dbReference type="ChEBI" id="CHEBI:15361"/>
        <dbReference type="ChEBI" id="CHEBI:15377"/>
        <dbReference type="ChEBI" id="CHEBI:15378"/>
        <dbReference type="ChEBI" id="CHEBI:30616"/>
        <dbReference type="ChEBI" id="CHEBI:43474"/>
        <dbReference type="ChEBI" id="CHEBI:58702"/>
        <dbReference type="ChEBI" id="CHEBI:456215"/>
        <dbReference type="EC" id="2.7.9.2"/>
    </reaction>
</comment>
<evidence type="ECO:0000313" key="16">
    <source>
        <dbReference type="EMBL" id="MBB3933026.1"/>
    </source>
</evidence>
<evidence type="ECO:0000256" key="2">
    <source>
        <dbReference type="ARBA" id="ARBA00002988"/>
    </source>
</evidence>